<dbReference type="Gene3D" id="1.10.287.1490">
    <property type="match status" value="1"/>
</dbReference>
<dbReference type="Proteomes" id="UP001232493">
    <property type="component" value="Chromosome"/>
</dbReference>
<dbReference type="InterPro" id="IPR011055">
    <property type="entry name" value="Dup_hybrid_motif"/>
</dbReference>
<evidence type="ECO:0000256" key="2">
    <source>
        <dbReference type="SAM" id="Coils"/>
    </source>
</evidence>
<feature type="coiled-coil region" evidence="2">
    <location>
        <begin position="30"/>
        <end position="168"/>
    </location>
</feature>
<feature type="coiled-coil region" evidence="2">
    <location>
        <begin position="373"/>
        <end position="440"/>
    </location>
</feature>
<organism evidence="4 5">
    <name type="scientific">Marinitoga aeolica</name>
    <dbReference type="NCBI Taxonomy" id="2809031"/>
    <lineage>
        <taxon>Bacteria</taxon>
        <taxon>Thermotogati</taxon>
        <taxon>Thermotogota</taxon>
        <taxon>Thermotogae</taxon>
        <taxon>Petrotogales</taxon>
        <taxon>Petrotogaceae</taxon>
        <taxon>Marinitoga</taxon>
    </lineage>
</organism>
<dbReference type="InterPro" id="IPR036908">
    <property type="entry name" value="RlpA-like_sf"/>
</dbReference>
<dbReference type="PANTHER" id="PTHR21666">
    <property type="entry name" value="PEPTIDASE-RELATED"/>
    <property type="match status" value="1"/>
</dbReference>
<dbReference type="CDD" id="cd14486">
    <property type="entry name" value="3D_domain"/>
    <property type="match status" value="1"/>
</dbReference>
<dbReference type="Gene3D" id="2.40.40.10">
    <property type="entry name" value="RlpA-like domain"/>
    <property type="match status" value="1"/>
</dbReference>
<dbReference type="Pfam" id="PF06725">
    <property type="entry name" value="3D"/>
    <property type="match status" value="1"/>
</dbReference>
<protein>
    <submittedName>
        <fullName evidence="4">LysM peptidoglycan-binding domain-containing protein</fullName>
    </submittedName>
</protein>
<dbReference type="SUPFAM" id="SSF54106">
    <property type="entry name" value="LysM domain"/>
    <property type="match status" value="1"/>
</dbReference>
<dbReference type="InterPro" id="IPR010611">
    <property type="entry name" value="3D_dom"/>
</dbReference>
<name>A0ABY8PSF1_9BACT</name>
<dbReference type="SUPFAM" id="SSF50685">
    <property type="entry name" value="Barwin-like endoglucanases"/>
    <property type="match status" value="1"/>
</dbReference>
<evidence type="ECO:0000259" key="3">
    <source>
        <dbReference type="PROSITE" id="PS51782"/>
    </source>
</evidence>
<proteinExistence type="predicted"/>
<evidence type="ECO:0000313" key="5">
    <source>
        <dbReference type="Proteomes" id="UP001232493"/>
    </source>
</evidence>
<reference evidence="4 5" key="1">
    <citation type="submission" date="2021-02" db="EMBL/GenBank/DDBJ databases">
        <title>Characterization of Marinitoga sp. nov. str. BP5-C20A.</title>
        <authorList>
            <person name="Erauso G."/>
            <person name="Postec A."/>
        </authorList>
    </citation>
    <scope>NUCLEOTIDE SEQUENCE [LARGE SCALE GENOMIC DNA]</scope>
    <source>
        <strain evidence="4 5">BP5-C20A</strain>
    </source>
</reference>
<dbReference type="PROSITE" id="PS51782">
    <property type="entry name" value="LYSM"/>
    <property type="match status" value="1"/>
</dbReference>
<keyword evidence="2" id="KW-0175">Coiled coil</keyword>
<feature type="coiled-coil region" evidence="2">
    <location>
        <begin position="251"/>
        <end position="278"/>
    </location>
</feature>
<keyword evidence="1" id="KW-0732">Signal</keyword>
<dbReference type="CDD" id="cd00118">
    <property type="entry name" value="LysM"/>
    <property type="match status" value="1"/>
</dbReference>
<dbReference type="CDD" id="cd12797">
    <property type="entry name" value="M23_peptidase"/>
    <property type="match status" value="1"/>
</dbReference>
<dbReference type="InterPro" id="IPR018392">
    <property type="entry name" value="LysM"/>
</dbReference>
<dbReference type="Gene3D" id="2.70.70.10">
    <property type="entry name" value="Glucose Permease (Domain IIA)"/>
    <property type="match status" value="1"/>
</dbReference>
<sequence length="733" mass="84399">MRKNFFIFILIFVISIFFNSCSLLQPTITNPEIESRLNNLESEVTSLKLTLNNYNQTLTEYKDYVNQTNKKINDISNNIRVLKSEIKNISYTLDSSNTQIQQILKDYNSELSLINKSLNDLKSKISVLEKRKDDKFYTDILNTFENRLKNIENNIQILNNETVKTEDLPSITKKFITKDSTILADNKNYIDSKFSSLNKQFKESINTINQNVFSLNSSITNVQNSVSDYYTEFLKFKQNNEKNFSNISVQISDLDKRLTDLRQNNKILENKLKDLSTDLYKITLSSTEIKNSIDKSVKTNIDNLLKTVNSLDKIWQINFETLENDLDSLKNDYSKFKENTSGIISEENLKKYVYESVETETQREVAKLFYKTKSEELLKIKSLEEKLDNVDKTIGNLKNSFELLSSRPINTFDEKYKTKLEELERELTNALISFSNAEIKNLFGSGDQIIYKIKPGDTLSQIAVAFGLGYNGIDLIKVANNIDDPRTIRVGQKIIIPVNNIEKFLNWPLSYTTPANYERIVIRFGDRISTGVAVGLGILPLKNESIKPALPGRVLETGNLSNNSYYIKIDHGNGVVTVYSNLISINVKEGKWVDSETILGTVKKDKLFNFEIWKNGEPKDPMKLFFKYLGNFKATFYTEWDDKIIYYPAFRLTKSQNVPRPWVTVAADPNFLPLGTVVYIPEFRNSPNFGFFEIEDIGSKIRGNRLDIYINDVRLAQNTQDVSVYVVGEKNRR</sequence>
<dbReference type="InterPro" id="IPR016047">
    <property type="entry name" value="M23ase_b-sheet_dom"/>
</dbReference>
<evidence type="ECO:0000256" key="1">
    <source>
        <dbReference type="ARBA" id="ARBA00022729"/>
    </source>
</evidence>
<dbReference type="EMBL" id="CP069362">
    <property type="protein sequence ID" value="WGS65438.1"/>
    <property type="molecule type" value="Genomic_DNA"/>
</dbReference>
<evidence type="ECO:0000313" key="4">
    <source>
        <dbReference type="EMBL" id="WGS65438.1"/>
    </source>
</evidence>
<dbReference type="SUPFAM" id="SSF51261">
    <property type="entry name" value="Duplicated hybrid motif"/>
    <property type="match status" value="1"/>
</dbReference>
<dbReference type="Pfam" id="PF01551">
    <property type="entry name" value="Peptidase_M23"/>
    <property type="match status" value="1"/>
</dbReference>
<feature type="domain" description="LysM" evidence="3">
    <location>
        <begin position="449"/>
        <end position="496"/>
    </location>
</feature>
<dbReference type="InterPro" id="IPR036779">
    <property type="entry name" value="LysM_dom_sf"/>
</dbReference>
<keyword evidence="5" id="KW-1185">Reference proteome</keyword>
<dbReference type="Pfam" id="PF01476">
    <property type="entry name" value="LysM"/>
    <property type="match status" value="1"/>
</dbReference>
<dbReference type="RefSeq" id="WP_280999867.1">
    <property type="nucleotide sequence ID" value="NZ_CP069362.1"/>
</dbReference>
<accession>A0ABY8PSF1</accession>
<dbReference type="InterPro" id="IPR050570">
    <property type="entry name" value="Cell_wall_metabolism_enzyme"/>
</dbReference>
<dbReference type="SMART" id="SM00257">
    <property type="entry name" value="LysM"/>
    <property type="match status" value="1"/>
</dbReference>
<dbReference type="Gene3D" id="3.10.350.10">
    <property type="entry name" value="LysM domain"/>
    <property type="match status" value="1"/>
</dbReference>
<dbReference type="PANTHER" id="PTHR21666:SF289">
    <property type="entry name" value="L-ALA--D-GLU ENDOPEPTIDASE"/>
    <property type="match status" value="1"/>
</dbReference>
<gene>
    <name evidence="4" type="ORF">JRV97_02455</name>
</gene>